<sequence length="88" mass="9386">MGGIPLSASSTTSKNGSSSVTPVALATGRPCSSKIAHGSCFTSKRAPMGLFLSYVISYALMCIPSNRARKLLLAWQFDVNCITLYFSF</sequence>
<reference evidence="2 3" key="1">
    <citation type="journal article" date="2007" name="Virology">
        <title>Sequence and annotation of the 314-kb MT325 and the 321-kb FR483 viruses that infect Chlorella Pbi.</title>
        <authorList>
            <person name="Fitzgerald L.A."/>
            <person name="Graves M.V."/>
            <person name="Li X."/>
            <person name="Feldblyum T."/>
            <person name="Hartigan J."/>
            <person name="Van Etten J.L."/>
        </authorList>
    </citation>
    <scope>NUCLEOTIDE SEQUENCE [LARGE SCALE GENOMIC DNA]</scope>
    <source>
        <strain evidence="2 3">FR483</strain>
    </source>
</reference>
<proteinExistence type="predicted"/>
<protein>
    <submittedName>
        <fullName evidence="2">Uncharacterized protein n459R</fullName>
    </submittedName>
</protein>
<name>A7J7G3_PBCVF</name>
<evidence type="ECO:0000313" key="2">
    <source>
        <dbReference type="EMBL" id="ABT15744.1"/>
    </source>
</evidence>
<dbReference type="RefSeq" id="YP_001426091.1">
    <property type="nucleotide sequence ID" value="NC_008603.1"/>
</dbReference>
<feature type="region of interest" description="Disordered" evidence="1">
    <location>
        <begin position="1"/>
        <end position="22"/>
    </location>
</feature>
<organism evidence="2 3">
    <name type="scientific">Paramecium bursaria Chlorella virus FR483</name>
    <name type="common">PBCV-FR483</name>
    <dbReference type="NCBI Taxonomy" id="399781"/>
    <lineage>
        <taxon>Viruses</taxon>
        <taxon>Varidnaviria</taxon>
        <taxon>Bamfordvirae</taxon>
        <taxon>Nucleocytoviricota</taxon>
        <taxon>Megaviricetes</taxon>
        <taxon>Algavirales</taxon>
        <taxon>Phycodnaviridae</taxon>
        <taxon>Chlorovirus</taxon>
        <taxon>Chlorovirus conductrix</taxon>
        <taxon>Paramecium bursaria Chlorella virus A1</taxon>
    </lineage>
</organism>
<evidence type="ECO:0000313" key="3">
    <source>
        <dbReference type="Proteomes" id="UP000204095"/>
    </source>
</evidence>
<dbReference type="Proteomes" id="UP000204095">
    <property type="component" value="Segment"/>
</dbReference>
<accession>A7J7G3</accession>
<dbReference type="GeneID" id="5469809"/>
<organismHost>
    <name type="scientific">Paramecium bursaria</name>
    <dbReference type="NCBI Taxonomy" id="74790"/>
</organismHost>
<dbReference type="EMBL" id="DQ890022">
    <property type="protein sequence ID" value="ABT15744.1"/>
    <property type="molecule type" value="Genomic_DNA"/>
</dbReference>
<dbReference type="KEGG" id="vg:5469809"/>
<feature type="compositionally biased region" description="Low complexity" evidence="1">
    <location>
        <begin position="7"/>
        <end position="21"/>
    </location>
</feature>
<gene>
    <name evidence="2" type="primary">n459R</name>
    <name evidence="2" type="ORF">FR483_n459R</name>
</gene>
<evidence type="ECO:0000256" key="1">
    <source>
        <dbReference type="SAM" id="MobiDB-lite"/>
    </source>
</evidence>